<dbReference type="GO" id="GO:0003677">
    <property type="term" value="F:DNA binding"/>
    <property type="evidence" value="ECO:0007669"/>
    <property type="project" value="UniProtKB-KW"/>
</dbReference>
<dbReference type="PROSITE" id="PS51032">
    <property type="entry name" value="AP2_ERF"/>
    <property type="match status" value="1"/>
</dbReference>
<evidence type="ECO:0000313" key="10">
    <source>
        <dbReference type="EMBL" id="MQM10914.1"/>
    </source>
</evidence>
<dbReference type="InterPro" id="IPR051032">
    <property type="entry name" value="AP2/ERF_TF_ERF_subfamily"/>
</dbReference>
<dbReference type="SUPFAM" id="SSF54171">
    <property type="entry name" value="DNA-binding domain"/>
    <property type="match status" value="1"/>
</dbReference>
<evidence type="ECO:0000313" key="11">
    <source>
        <dbReference type="Proteomes" id="UP000652761"/>
    </source>
</evidence>
<dbReference type="AlphaFoldDB" id="A0A843X287"/>
<dbReference type="Proteomes" id="UP000652761">
    <property type="component" value="Unassembled WGS sequence"/>
</dbReference>
<feature type="region of interest" description="Disordered" evidence="8">
    <location>
        <begin position="101"/>
        <end position="144"/>
    </location>
</feature>
<keyword evidence="5" id="KW-0804">Transcription</keyword>
<dbReference type="InterPro" id="IPR016177">
    <property type="entry name" value="DNA-bd_dom_sf"/>
</dbReference>
<evidence type="ECO:0000256" key="2">
    <source>
        <dbReference type="ARBA" id="ARBA00023015"/>
    </source>
</evidence>
<evidence type="ECO:0000256" key="1">
    <source>
        <dbReference type="ARBA" id="ARBA00004123"/>
    </source>
</evidence>
<dbReference type="OrthoDB" id="1918918at2759"/>
<dbReference type="PANTHER" id="PTHR31985">
    <property type="entry name" value="ETHYLENE-RESPONSIVE TRANSCRIPTION FACTOR ERF042-RELATED"/>
    <property type="match status" value="1"/>
</dbReference>
<accession>A0A843X287</accession>
<dbReference type="SMART" id="SM00380">
    <property type="entry name" value="AP2"/>
    <property type="match status" value="1"/>
</dbReference>
<reference evidence="10" key="1">
    <citation type="submission" date="2017-07" db="EMBL/GenBank/DDBJ databases">
        <title>Taro Niue Genome Assembly and Annotation.</title>
        <authorList>
            <person name="Atibalentja N."/>
            <person name="Keating K."/>
            <person name="Fields C.J."/>
        </authorList>
    </citation>
    <scope>NUCLEOTIDE SEQUENCE</scope>
    <source>
        <strain evidence="10">Niue_2</strain>
        <tissue evidence="10">Leaf</tissue>
    </source>
</reference>
<dbReference type="FunFam" id="3.30.730.10:FF:000001">
    <property type="entry name" value="Ethylene-responsive transcription factor 2"/>
    <property type="match status" value="1"/>
</dbReference>
<dbReference type="Gene3D" id="3.30.730.10">
    <property type="entry name" value="AP2/ERF domain"/>
    <property type="match status" value="1"/>
</dbReference>
<keyword evidence="2" id="KW-0805">Transcription regulation</keyword>
<evidence type="ECO:0000256" key="6">
    <source>
        <dbReference type="ARBA" id="ARBA00023242"/>
    </source>
</evidence>
<evidence type="ECO:0000259" key="9">
    <source>
        <dbReference type="PROSITE" id="PS51032"/>
    </source>
</evidence>
<comment type="subcellular location">
    <subcellularLocation>
        <location evidence="1">Nucleus</location>
    </subcellularLocation>
</comment>
<feature type="compositionally biased region" description="Polar residues" evidence="8">
    <location>
        <begin position="122"/>
        <end position="143"/>
    </location>
</feature>
<protein>
    <recommendedName>
        <fullName evidence="9">AP2/ERF domain-containing protein</fullName>
    </recommendedName>
</protein>
<evidence type="ECO:0000256" key="3">
    <source>
        <dbReference type="ARBA" id="ARBA00023125"/>
    </source>
</evidence>
<comment type="similarity">
    <text evidence="7">Belongs to the AP2/ERF transcription factor family. ERF subfamily.</text>
</comment>
<dbReference type="EMBL" id="NMUH01004820">
    <property type="protein sequence ID" value="MQM10914.1"/>
    <property type="molecule type" value="Genomic_DNA"/>
</dbReference>
<comment type="caution">
    <text evidence="10">The sequence shown here is derived from an EMBL/GenBank/DDBJ whole genome shotgun (WGS) entry which is preliminary data.</text>
</comment>
<dbReference type="GO" id="GO:0003700">
    <property type="term" value="F:DNA-binding transcription factor activity"/>
    <property type="evidence" value="ECO:0007669"/>
    <property type="project" value="InterPro"/>
</dbReference>
<dbReference type="InterPro" id="IPR001471">
    <property type="entry name" value="AP2/ERF_dom"/>
</dbReference>
<evidence type="ECO:0000256" key="4">
    <source>
        <dbReference type="ARBA" id="ARBA00023159"/>
    </source>
</evidence>
<feature type="domain" description="AP2/ERF" evidence="9">
    <location>
        <begin position="20"/>
        <end position="78"/>
    </location>
</feature>
<dbReference type="InterPro" id="IPR036955">
    <property type="entry name" value="AP2/ERF_dom_sf"/>
</dbReference>
<dbReference type="GO" id="GO:0005634">
    <property type="term" value="C:nucleus"/>
    <property type="evidence" value="ECO:0007669"/>
    <property type="project" value="UniProtKB-SubCell"/>
</dbReference>
<feature type="region of interest" description="Disordered" evidence="8">
    <location>
        <begin position="1"/>
        <end position="20"/>
    </location>
</feature>
<dbReference type="SMR" id="A0A843X287"/>
<evidence type="ECO:0000256" key="5">
    <source>
        <dbReference type="ARBA" id="ARBA00023163"/>
    </source>
</evidence>
<keyword evidence="11" id="KW-1185">Reference proteome</keyword>
<dbReference type="Pfam" id="PF00847">
    <property type="entry name" value="AP2"/>
    <property type="match status" value="1"/>
</dbReference>
<organism evidence="10 11">
    <name type="scientific">Colocasia esculenta</name>
    <name type="common">Wild taro</name>
    <name type="synonym">Arum esculentum</name>
    <dbReference type="NCBI Taxonomy" id="4460"/>
    <lineage>
        <taxon>Eukaryota</taxon>
        <taxon>Viridiplantae</taxon>
        <taxon>Streptophyta</taxon>
        <taxon>Embryophyta</taxon>
        <taxon>Tracheophyta</taxon>
        <taxon>Spermatophyta</taxon>
        <taxon>Magnoliopsida</taxon>
        <taxon>Liliopsida</taxon>
        <taxon>Araceae</taxon>
        <taxon>Aroideae</taxon>
        <taxon>Colocasieae</taxon>
        <taxon>Colocasia</taxon>
    </lineage>
</organism>
<gene>
    <name evidence="10" type="ORF">Taro_043816</name>
</gene>
<sequence length="219" mass="23858">MQPQEMGKTASSARADEASRYRGVRKRKWGKWVSEIRLPNSRERIWLGSYGSAEKAARAFDVAMLCLRGRRAGRFNFPRDLPDIAEGRRLTHAEIQEAASRFANGSTSAPEPEREPEPEAVTNGSGPESPNFSTAASDGTVTAESGEGMDWSFVDLLGPAADSGPSSCRPDFAGVFDMIDEFPGPGGFFAAPPAEGAVDFAEDIWLASYNQSSLLWEFW</sequence>
<dbReference type="CDD" id="cd00018">
    <property type="entry name" value="AP2"/>
    <property type="match status" value="1"/>
</dbReference>
<keyword evidence="4" id="KW-0010">Activator</keyword>
<proteinExistence type="inferred from homology"/>
<evidence type="ECO:0000256" key="7">
    <source>
        <dbReference type="ARBA" id="ARBA00024343"/>
    </source>
</evidence>
<dbReference type="PANTHER" id="PTHR31985:SF273">
    <property type="entry name" value="ETHYLENE-RESPONSIVE TRANSCRIPTION FACTOR ERF017"/>
    <property type="match status" value="1"/>
</dbReference>
<name>A0A843X287_COLES</name>
<keyword evidence="6" id="KW-0539">Nucleus</keyword>
<evidence type="ECO:0000256" key="8">
    <source>
        <dbReference type="SAM" id="MobiDB-lite"/>
    </source>
</evidence>
<keyword evidence="3" id="KW-0238">DNA-binding</keyword>
<dbReference type="PRINTS" id="PR00367">
    <property type="entry name" value="ETHRSPELEMNT"/>
</dbReference>